<feature type="domain" description="O-methyltransferase dimerisation" evidence="7">
    <location>
        <begin position="39"/>
        <end position="111"/>
    </location>
</feature>
<feature type="region of interest" description="Disordered" evidence="5">
    <location>
        <begin position="1"/>
        <end position="34"/>
    </location>
</feature>
<keyword evidence="3" id="KW-0949">S-adenosyl-L-methionine</keyword>
<dbReference type="GO" id="GO:0046983">
    <property type="term" value="F:protein dimerization activity"/>
    <property type="evidence" value="ECO:0007669"/>
    <property type="project" value="InterPro"/>
</dbReference>
<dbReference type="PROSITE" id="PS51683">
    <property type="entry name" value="SAM_OMT_II"/>
    <property type="match status" value="1"/>
</dbReference>
<feature type="compositionally biased region" description="Low complexity" evidence="5">
    <location>
        <begin position="12"/>
        <end position="24"/>
    </location>
</feature>
<dbReference type="PATRIC" id="fig|943816.4.peg.3632"/>
<evidence type="ECO:0000313" key="9">
    <source>
        <dbReference type="Proteomes" id="UP000175829"/>
    </source>
</evidence>
<name>A0A1E7K797_9ACTN</name>
<dbReference type="Proteomes" id="UP000175829">
    <property type="component" value="Unassembled WGS sequence"/>
</dbReference>
<dbReference type="InterPro" id="IPR016461">
    <property type="entry name" value="COMT-like"/>
</dbReference>
<dbReference type="InterPro" id="IPR029063">
    <property type="entry name" value="SAM-dependent_MTases_sf"/>
</dbReference>
<dbReference type="SUPFAM" id="SSF46785">
    <property type="entry name" value="Winged helix' DNA-binding domain"/>
    <property type="match status" value="1"/>
</dbReference>
<dbReference type="InterPro" id="IPR036390">
    <property type="entry name" value="WH_DNA-bd_sf"/>
</dbReference>
<dbReference type="PIRSF" id="PIRSF005739">
    <property type="entry name" value="O-mtase"/>
    <property type="match status" value="1"/>
</dbReference>
<gene>
    <name evidence="8" type="ORF">AN217_20540</name>
</gene>
<feature type="active site" description="Proton acceptor" evidence="4">
    <location>
        <position position="271"/>
    </location>
</feature>
<evidence type="ECO:0000259" key="7">
    <source>
        <dbReference type="Pfam" id="PF08100"/>
    </source>
</evidence>
<accession>A0A1E7K797</accession>
<reference evidence="8 9" key="1">
    <citation type="journal article" date="2016" name="Front. Microbiol.">
        <title>Comparative Genomics Analysis of Streptomyces Species Reveals Their Adaptation to the Marine Environment and Their Diversity at the Genomic Level.</title>
        <authorList>
            <person name="Tian X."/>
            <person name="Zhang Z."/>
            <person name="Yang T."/>
            <person name="Chen M."/>
            <person name="Li J."/>
            <person name="Chen F."/>
            <person name="Yang J."/>
            <person name="Li W."/>
            <person name="Zhang B."/>
            <person name="Zhang Z."/>
            <person name="Wu J."/>
            <person name="Zhang C."/>
            <person name="Long L."/>
            <person name="Xiao J."/>
        </authorList>
    </citation>
    <scope>NUCLEOTIDE SEQUENCE [LARGE SCALE GENOMIC DNA]</scope>
    <source>
        <strain evidence="8 9">SCSIO M10379</strain>
    </source>
</reference>
<dbReference type="PANTHER" id="PTHR43712:SF2">
    <property type="entry name" value="O-METHYLTRANSFERASE CICE"/>
    <property type="match status" value="1"/>
</dbReference>
<evidence type="ECO:0008006" key="10">
    <source>
        <dbReference type="Google" id="ProtNLM"/>
    </source>
</evidence>
<dbReference type="PANTHER" id="PTHR43712">
    <property type="entry name" value="PUTATIVE (AFU_ORTHOLOGUE AFUA_4G14580)-RELATED"/>
    <property type="match status" value="1"/>
</dbReference>
<comment type="caution">
    <text evidence="8">The sequence shown here is derived from an EMBL/GenBank/DDBJ whole genome shotgun (WGS) entry which is preliminary data.</text>
</comment>
<dbReference type="Gene3D" id="1.10.10.10">
    <property type="entry name" value="Winged helix-like DNA-binding domain superfamily/Winged helix DNA-binding domain"/>
    <property type="match status" value="1"/>
</dbReference>
<dbReference type="Gene3D" id="1.10.287.1350">
    <property type="match status" value="1"/>
</dbReference>
<dbReference type="GO" id="GO:0008171">
    <property type="term" value="F:O-methyltransferase activity"/>
    <property type="evidence" value="ECO:0007669"/>
    <property type="project" value="InterPro"/>
</dbReference>
<evidence type="ECO:0000256" key="4">
    <source>
        <dbReference type="PIRSR" id="PIRSR005739-1"/>
    </source>
</evidence>
<dbReference type="SUPFAM" id="SSF53335">
    <property type="entry name" value="S-adenosyl-L-methionine-dependent methyltransferases"/>
    <property type="match status" value="1"/>
</dbReference>
<dbReference type="AlphaFoldDB" id="A0A1E7K797"/>
<feature type="domain" description="O-methyltransferase C-terminal" evidence="6">
    <location>
        <begin position="136"/>
        <end position="348"/>
    </location>
</feature>
<dbReference type="InterPro" id="IPR012967">
    <property type="entry name" value="COMT_dimerisation"/>
</dbReference>
<dbReference type="GO" id="GO:0032259">
    <property type="term" value="P:methylation"/>
    <property type="evidence" value="ECO:0007669"/>
    <property type="project" value="UniProtKB-KW"/>
</dbReference>
<evidence type="ECO:0000256" key="3">
    <source>
        <dbReference type="ARBA" id="ARBA00022691"/>
    </source>
</evidence>
<dbReference type="InterPro" id="IPR036388">
    <property type="entry name" value="WH-like_DNA-bd_sf"/>
</dbReference>
<evidence type="ECO:0000256" key="1">
    <source>
        <dbReference type="ARBA" id="ARBA00022603"/>
    </source>
</evidence>
<evidence type="ECO:0000313" key="8">
    <source>
        <dbReference type="EMBL" id="OEU99804.1"/>
    </source>
</evidence>
<evidence type="ECO:0000256" key="2">
    <source>
        <dbReference type="ARBA" id="ARBA00022679"/>
    </source>
</evidence>
<dbReference type="Pfam" id="PF00891">
    <property type="entry name" value="Methyltransf_2"/>
    <property type="match status" value="1"/>
</dbReference>
<organism evidence="8 9">
    <name type="scientific">Streptomyces qinglanensis</name>
    <dbReference type="NCBI Taxonomy" id="943816"/>
    <lineage>
        <taxon>Bacteria</taxon>
        <taxon>Bacillati</taxon>
        <taxon>Actinomycetota</taxon>
        <taxon>Actinomycetes</taxon>
        <taxon>Kitasatosporales</taxon>
        <taxon>Streptomycetaceae</taxon>
        <taxon>Streptomyces</taxon>
    </lineage>
</organism>
<evidence type="ECO:0000256" key="5">
    <source>
        <dbReference type="SAM" id="MobiDB-lite"/>
    </source>
</evidence>
<dbReference type="RefSeq" id="WP_069992532.1">
    <property type="nucleotide sequence ID" value="NZ_LJGV01000022.1"/>
</dbReference>
<dbReference type="Gene3D" id="3.40.50.150">
    <property type="entry name" value="Vaccinia Virus protein VP39"/>
    <property type="match status" value="1"/>
</dbReference>
<dbReference type="EMBL" id="LJGV01000022">
    <property type="protein sequence ID" value="OEU99804.1"/>
    <property type="molecule type" value="Genomic_DNA"/>
</dbReference>
<keyword evidence="1" id="KW-0489">Methyltransferase</keyword>
<dbReference type="InterPro" id="IPR001077">
    <property type="entry name" value="COMT_C"/>
</dbReference>
<protein>
    <recommendedName>
        <fullName evidence="10">O-methyltransferase</fullName>
    </recommendedName>
</protein>
<proteinExistence type="predicted"/>
<sequence>MTSTTPDGPGNAGTAGRTGIAGRAETGETADDSVDSTRMSLVMGFALAQVTGTMARLGVPDRLAGRPATATELARECGADPGRLARLLRAAAALGLLSVSDGVHHLTPLGEEFRAGRPSRTIVELYGDPAVWEAFGALEDAVRGGAPAFDQVHGTSFFLACEEDARLGDRFTAGMALSTSVMIPAIVDHCDVGGFRHVVDVGGGDGALLAALLHAHPALEGTLYERPTALRAAEHTLTGAGVAGRCALVEGDFFTSVPAGGDLYVLKNVLHDWDDEDCVRVLRHCSDAVAGSGGGVLVPTLLMPTAEEIGSARDALMVAMSDVEMMVLTPGRERTLAEHEELFARSGLRLTSVVALPGLAHHAVLFAAPEPGADG</sequence>
<evidence type="ECO:0000259" key="6">
    <source>
        <dbReference type="Pfam" id="PF00891"/>
    </source>
</evidence>
<dbReference type="Pfam" id="PF08100">
    <property type="entry name" value="Dimerisation"/>
    <property type="match status" value="1"/>
</dbReference>
<keyword evidence="2" id="KW-0808">Transferase</keyword>